<keyword evidence="2" id="KW-1185">Reference proteome</keyword>
<sequence length="350" mass="38544">MTVVFPLLRALGKVPQLTEVKPNAAVAARSLLFGSTNKVPFLHESENPTASFQCSYSVGEEFSIPMSFIGSCAEYGEETVLVHIPGLPGAFPVSMGELRRHRDFFHLDHKKERVASEESSNLSLFCATEAVKKGMGEQKVLDHLLSVTRRRLVSLRGAETLLKIGNRINEEALQLSFPYHCGANHASKRYLDITPEVCTLFGSHIKHGTKMLCRYGVAVMIGVALDESFGCPVPFWNPSGAPAACLAPMFNGCQTIPVGDVKLEYNGPTTNSVLLTAEDPVRYLNPTLDGKYDVTTWLNEGLFGVKVGQVVNDDCVVHGVCYNEKHSEFELHIRDLSTGEIRQSNKCWLN</sequence>
<evidence type="ECO:0000313" key="1">
    <source>
        <dbReference type="EMBL" id="ORC90780.1"/>
    </source>
</evidence>
<dbReference type="OrthoDB" id="276720at2759"/>
<dbReference type="EMBL" id="NBCO01000007">
    <property type="protein sequence ID" value="ORC90780.1"/>
    <property type="molecule type" value="Genomic_DNA"/>
</dbReference>
<comment type="caution">
    <text evidence="1">The sequence shown here is derived from an EMBL/GenBank/DDBJ whole genome shotgun (WGS) entry which is preliminary data.</text>
</comment>
<name>A0A1X0P300_9TRYP</name>
<dbReference type="RefSeq" id="XP_028884846.1">
    <property type="nucleotide sequence ID" value="XM_029023650.1"/>
</dbReference>
<organism evidence="1 2">
    <name type="scientific">Trypanosoma theileri</name>
    <dbReference type="NCBI Taxonomy" id="67003"/>
    <lineage>
        <taxon>Eukaryota</taxon>
        <taxon>Discoba</taxon>
        <taxon>Euglenozoa</taxon>
        <taxon>Kinetoplastea</taxon>
        <taxon>Metakinetoplastina</taxon>
        <taxon>Trypanosomatida</taxon>
        <taxon>Trypanosomatidae</taxon>
        <taxon>Trypanosoma</taxon>
    </lineage>
</organism>
<proteinExistence type="predicted"/>
<evidence type="ECO:0000313" key="2">
    <source>
        <dbReference type="Proteomes" id="UP000192257"/>
    </source>
</evidence>
<dbReference type="Proteomes" id="UP000192257">
    <property type="component" value="Unassembled WGS sequence"/>
</dbReference>
<gene>
    <name evidence="1" type="ORF">TM35_000072040</name>
</gene>
<dbReference type="GeneID" id="39983430"/>
<accession>A0A1X0P300</accession>
<protein>
    <submittedName>
        <fullName evidence="1">Uncharacterized protein</fullName>
    </submittedName>
</protein>
<dbReference type="AlphaFoldDB" id="A0A1X0P300"/>
<reference evidence="1 2" key="1">
    <citation type="submission" date="2017-03" db="EMBL/GenBank/DDBJ databases">
        <title>An alternative strategy for trypanosome survival in the mammalian bloodstream revealed through genome and transcriptome analysis of the ubiquitous bovine parasite Trypanosoma (Megatrypanum) theileri.</title>
        <authorList>
            <person name="Kelly S."/>
            <person name="Ivens A."/>
            <person name="Mott A."/>
            <person name="O'Neill E."/>
            <person name="Emms D."/>
            <person name="Macleod O."/>
            <person name="Voorheis P."/>
            <person name="Matthews J."/>
            <person name="Matthews K."/>
            <person name="Carrington M."/>
        </authorList>
    </citation>
    <scope>NUCLEOTIDE SEQUENCE [LARGE SCALE GENOMIC DNA]</scope>
    <source>
        <strain evidence="1">Edinburgh</strain>
    </source>
</reference>
<dbReference type="VEuPathDB" id="TriTrypDB:TM35_000072040"/>